<evidence type="ECO:0000256" key="1">
    <source>
        <dbReference type="SAM" id="MobiDB-lite"/>
    </source>
</evidence>
<evidence type="ECO:0000313" key="2">
    <source>
        <dbReference type="EMBL" id="EFO99410.1"/>
    </source>
</evidence>
<name>E3ME99_CAERE</name>
<feature type="compositionally biased region" description="Polar residues" evidence="1">
    <location>
        <begin position="1"/>
        <end position="15"/>
    </location>
</feature>
<evidence type="ECO:0000313" key="3">
    <source>
        <dbReference type="Proteomes" id="UP000008281"/>
    </source>
</evidence>
<accession>E3ME99</accession>
<feature type="compositionally biased region" description="Low complexity" evidence="1">
    <location>
        <begin position="236"/>
        <end position="256"/>
    </location>
</feature>
<feature type="region of interest" description="Disordered" evidence="1">
    <location>
        <begin position="236"/>
        <end position="268"/>
    </location>
</feature>
<dbReference type="AlphaFoldDB" id="E3ME99"/>
<dbReference type="PANTHER" id="PTHR38620">
    <property type="entry name" value="PROTEIN CBG07292-RELATED"/>
    <property type="match status" value="1"/>
</dbReference>
<dbReference type="HOGENOM" id="CLU_984295_0_0_1"/>
<organism evidence="3">
    <name type="scientific">Caenorhabditis remanei</name>
    <name type="common">Caenorhabditis vulgaris</name>
    <dbReference type="NCBI Taxonomy" id="31234"/>
    <lineage>
        <taxon>Eukaryota</taxon>
        <taxon>Metazoa</taxon>
        <taxon>Ecdysozoa</taxon>
        <taxon>Nematoda</taxon>
        <taxon>Chromadorea</taxon>
        <taxon>Rhabditida</taxon>
        <taxon>Rhabditina</taxon>
        <taxon>Rhabditomorpha</taxon>
        <taxon>Rhabditoidea</taxon>
        <taxon>Rhabditidae</taxon>
        <taxon>Peloderinae</taxon>
        <taxon>Caenorhabditis</taxon>
    </lineage>
</organism>
<reference evidence="2" key="1">
    <citation type="submission" date="2007-07" db="EMBL/GenBank/DDBJ databases">
        <title>PCAP assembly of the Caenorhabditis remanei genome.</title>
        <authorList>
            <consortium name="The Caenorhabditis remanei Sequencing Consortium"/>
            <person name="Wilson R.K."/>
        </authorList>
    </citation>
    <scope>NUCLEOTIDE SEQUENCE [LARGE SCALE GENOMIC DNA]</scope>
    <source>
        <strain evidence="2">PB4641</strain>
    </source>
</reference>
<feature type="region of interest" description="Disordered" evidence="1">
    <location>
        <begin position="1"/>
        <end position="53"/>
    </location>
</feature>
<dbReference type="EMBL" id="DS268438">
    <property type="protein sequence ID" value="EFO99410.1"/>
    <property type="molecule type" value="Genomic_DNA"/>
</dbReference>
<dbReference type="PANTHER" id="PTHR38620:SF1">
    <property type="entry name" value="CUE DOMAIN-CONTAINING PROTEIN-RELATED"/>
    <property type="match status" value="1"/>
</dbReference>
<gene>
    <name evidence="2" type="ORF">CRE_22456</name>
</gene>
<keyword evidence="3" id="KW-1185">Reference proteome</keyword>
<proteinExistence type="predicted"/>
<dbReference type="Proteomes" id="UP000008281">
    <property type="component" value="Unassembled WGS sequence"/>
</dbReference>
<protein>
    <submittedName>
        <fullName evidence="2">Uncharacterized protein</fullName>
    </submittedName>
</protein>
<sequence length="283" mass="32492">MTTLDYISKSPSPNENLIPYTKKSRKRKLKSASPKPKTEIKVEQPPAELWPTGYKPENLAVLPNFIGEKDSEDRDVEEEPLFNKVDDLDKKHNIKLKRLLQNINLPCEAVLTVWSMQGFKNMNGTAETCEDLVYPECIPHNVKDFMLANMQFEKYIEYQRAKLERKGWLAVMSRMMKGVVESKDMIEDFYGDKQKIGSNWKFEQQREKWSDLEDLEDLELQLKMRKAEITFVSRSSSGIDSSNSSTSSGKISRSVSAASSPTPNLVHDLKKLGHDLKTEIRLT</sequence>
<dbReference type="OMA" id="IANIFQW"/>